<organism evidence="1 2">
    <name type="scientific">Periconia macrospinosa</name>
    <dbReference type="NCBI Taxonomy" id="97972"/>
    <lineage>
        <taxon>Eukaryota</taxon>
        <taxon>Fungi</taxon>
        <taxon>Dikarya</taxon>
        <taxon>Ascomycota</taxon>
        <taxon>Pezizomycotina</taxon>
        <taxon>Dothideomycetes</taxon>
        <taxon>Pleosporomycetidae</taxon>
        <taxon>Pleosporales</taxon>
        <taxon>Massarineae</taxon>
        <taxon>Periconiaceae</taxon>
        <taxon>Periconia</taxon>
    </lineage>
</organism>
<proteinExistence type="predicted"/>
<dbReference type="EMBL" id="KZ806182">
    <property type="protein sequence ID" value="PVH90634.1"/>
    <property type="molecule type" value="Genomic_DNA"/>
</dbReference>
<evidence type="ECO:0000313" key="2">
    <source>
        <dbReference type="Proteomes" id="UP000244855"/>
    </source>
</evidence>
<accession>A0A2V1CYS0</accession>
<sequence length="156" mass="17404">MLVKWIRDFWTENLGCPGLNHLTNRIPVLQPRPRLARTEPRRGGNALVGDHIAWDAGDSAEVSTTKLQTTIVERAERWAHAGGASSGGSRTAFVHLTQNNNKLSSFSLVINEEEVVPKNEVKLLVVILDQQLRYKEHVVRAGTRRLKAAPAPKRTK</sequence>
<evidence type="ECO:0000313" key="1">
    <source>
        <dbReference type="EMBL" id="PVH90634.1"/>
    </source>
</evidence>
<keyword evidence="2" id="KW-1185">Reference proteome</keyword>
<reference evidence="1 2" key="1">
    <citation type="journal article" date="2018" name="Sci. Rep.">
        <title>Comparative genomics provides insights into the lifestyle and reveals functional heterogeneity of dark septate endophytic fungi.</title>
        <authorList>
            <person name="Knapp D.G."/>
            <person name="Nemeth J.B."/>
            <person name="Barry K."/>
            <person name="Hainaut M."/>
            <person name="Henrissat B."/>
            <person name="Johnson J."/>
            <person name="Kuo A."/>
            <person name="Lim J.H.P."/>
            <person name="Lipzen A."/>
            <person name="Nolan M."/>
            <person name="Ohm R.A."/>
            <person name="Tamas L."/>
            <person name="Grigoriev I.V."/>
            <person name="Spatafora J.W."/>
            <person name="Nagy L.G."/>
            <person name="Kovacs G.M."/>
        </authorList>
    </citation>
    <scope>NUCLEOTIDE SEQUENCE [LARGE SCALE GENOMIC DNA]</scope>
    <source>
        <strain evidence="1 2">DSE2036</strain>
    </source>
</reference>
<protein>
    <submittedName>
        <fullName evidence="1">Uncharacterized protein</fullName>
    </submittedName>
</protein>
<name>A0A2V1CYS0_9PLEO</name>
<feature type="non-terminal residue" evidence="1">
    <location>
        <position position="156"/>
    </location>
</feature>
<gene>
    <name evidence="1" type="ORF">DM02DRAFT_664854</name>
</gene>
<dbReference type="AlphaFoldDB" id="A0A2V1CYS0"/>
<dbReference type="STRING" id="97972.A0A2V1CYS0"/>
<dbReference type="Proteomes" id="UP000244855">
    <property type="component" value="Unassembled WGS sequence"/>
</dbReference>